<evidence type="ECO:0000313" key="3">
    <source>
        <dbReference type="Proteomes" id="UP001595975"/>
    </source>
</evidence>
<sequence>MTNSDDELCTSARELLRSTRYLTLGTASPQAVPWVTAVAHAWDDEDRFYWQSGLDTLHSRNIAANPVVSLILYDSNPAGGGGDALYALALAEVLEGEALAEGCELYYRRRYPDESTRVRRYRPPQDFAGDSPIRIYRAQVTAYSMLSPDGHPVHGDEVNHRVVIPFSTKQLAA</sequence>
<dbReference type="EMBL" id="JBHSOF010000016">
    <property type="protein sequence ID" value="MFC5664253.1"/>
    <property type="molecule type" value="Genomic_DNA"/>
</dbReference>
<protein>
    <submittedName>
        <fullName evidence="2">Pyridoxamine 5'-phosphate oxidase family protein</fullName>
    </submittedName>
</protein>
<dbReference type="Pfam" id="PF01243">
    <property type="entry name" value="PNPOx_N"/>
    <property type="match status" value="1"/>
</dbReference>
<proteinExistence type="predicted"/>
<feature type="domain" description="Pyridoxamine 5'-phosphate oxidase N-terminal" evidence="1">
    <location>
        <begin position="12"/>
        <end position="106"/>
    </location>
</feature>
<name>A0ABW0X3A3_9ACTN</name>
<dbReference type="InterPro" id="IPR012349">
    <property type="entry name" value="Split_barrel_FMN-bd"/>
</dbReference>
<accession>A0ABW0X3A3</accession>
<reference evidence="3" key="1">
    <citation type="journal article" date="2019" name="Int. J. Syst. Evol. Microbiol.">
        <title>The Global Catalogue of Microorganisms (GCM) 10K type strain sequencing project: providing services to taxonomists for standard genome sequencing and annotation.</title>
        <authorList>
            <consortium name="The Broad Institute Genomics Platform"/>
            <consortium name="The Broad Institute Genome Sequencing Center for Infectious Disease"/>
            <person name="Wu L."/>
            <person name="Ma J."/>
        </authorList>
    </citation>
    <scope>NUCLEOTIDE SEQUENCE [LARGE SCALE GENOMIC DNA]</scope>
    <source>
        <strain evidence="3">CGMCC 4.1437</strain>
    </source>
</reference>
<dbReference type="Gene3D" id="2.30.110.10">
    <property type="entry name" value="Electron Transport, Fmn-binding Protein, Chain A"/>
    <property type="match status" value="1"/>
</dbReference>
<dbReference type="SUPFAM" id="SSF50475">
    <property type="entry name" value="FMN-binding split barrel"/>
    <property type="match status" value="1"/>
</dbReference>
<gene>
    <name evidence="2" type="ORF">ACFP3U_14820</name>
</gene>
<dbReference type="InterPro" id="IPR011576">
    <property type="entry name" value="Pyridox_Oxase_N"/>
</dbReference>
<organism evidence="2 3">
    <name type="scientific">Kitasatospora misakiensis</name>
    <dbReference type="NCBI Taxonomy" id="67330"/>
    <lineage>
        <taxon>Bacteria</taxon>
        <taxon>Bacillati</taxon>
        <taxon>Actinomycetota</taxon>
        <taxon>Actinomycetes</taxon>
        <taxon>Kitasatosporales</taxon>
        <taxon>Streptomycetaceae</taxon>
        <taxon>Kitasatospora</taxon>
    </lineage>
</organism>
<comment type="caution">
    <text evidence="2">The sequence shown here is derived from an EMBL/GenBank/DDBJ whole genome shotgun (WGS) entry which is preliminary data.</text>
</comment>
<evidence type="ECO:0000313" key="2">
    <source>
        <dbReference type="EMBL" id="MFC5664253.1"/>
    </source>
</evidence>
<dbReference type="RefSeq" id="WP_380225954.1">
    <property type="nucleotide sequence ID" value="NZ_JBHSOF010000016.1"/>
</dbReference>
<keyword evidence="3" id="KW-1185">Reference proteome</keyword>
<dbReference type="Proteomes" id="UP001595975">
    <property type="component" value="Unassembled WGS sequence"/>
</dbReference>
<evidence type="ECO:0000259" key="1">
    <source>
        <dbReference type="Pfam" id="PF01243"/>
    </source>
</evidence>